<evidence type="ECO:0000313" key="1">
    <source>
        <dbReference type="EMBL" id="GAA0575977.1"/>
    </source>
</evidence>
<organism evidence="1 2">
    <name type="scientific">Craurococcus roseus</name>
    <dbReference type="NCBI Taxonomy" id="77585"/>
    <lineage>
        <taxon>Bacteria</taxon>
        <taxon>Pseudomonadati</taxon>
        <taxon>Pseudomonadota</taxon>
        <taxon>Alphaproteobacteria</taxon>
        <taxon>Acetobacterales</taxon>
        <taxon>Acetobacteraceae</taxon>
        <taxon>Craurococcus</taxon>
    </lineage>
</organism>
<dbReference type="Proteomes" id="UP001501588">
    <property type="component" value="Unassembled WGS sequence"/>
</dbReference>
<keyword evidence="2" id="KW-1185">Reference proteome</keyword>
<protein>
    <submittedName>
        <fullName evidence="1">Uncharacterized protein</fullName>
    </submittedName>
</protein>
<dbReference type="EMBL" id="BAAAFZ010000011">
    <property type="protein sequence ID" value="GAA0575977.1"/>
    <property type="molecule type" value="Genomic_DNA"/>
</dbReference>
<comment type="caution">
    <text evidence="1">The sequence shown here is derived from an EMBL/GenBank/DDBJ whole genome shotgun (WGS) entry which is preliminary data.</text>
</comment>
<name>A0ABP3PUG8_9PROT</name>
<accession>A0ABP3PUG8</accession>
<evidence type="ECO:0000313" key="2">
    <source>
        <dbReference type="Proteomes" id="UP001501588"/>
    </source>
</evidence>
<sequence>MKLGSVPPAGSPRTKAYLRAYVRIAGARPIFAKGIPLEDGYLLLDRGVMKALLLAGHVAFMAVAEVAP</sequence>
<proteinExistence type="predicted"/>
<gene>
    <name evidence="1" type="ORF">GCM10009416_13370</name>
</gene>
<reference evidence="2" key="1">
    <citation type="journal article" date="2019" name="Int. J. Syst. Evol. Microbiol.">
        <title>The Global Catalogue of Microorganisms (GCM) 10K type strain sequencing project: providing services to taxonomists for standard genome sequencing and annotation.</title>
        <authorList>
            <consortium name="The Broad Institute Genomics Platform"/>
            <consortium name="The Broad Institute Genome Sequencing Center for Infectious Disease"/>
            <person name="Wu L."/>
            <person name="Ma J."/>
        </authorList>
    </citation>
    <scope>NUCLEOTIDE SEQUENCE [LARGE SCALE GENOMIC DNA]</scope>
    <source>
        <strain evidence="2">JCM 9933</strain>
    </source>
</reference>